<comment type="subcellular location">
    <subcellularLocation>
        <location evidence="1">Cell membrane</location>
        <topology evidence="1">Multi-pass membrane protein</topology>
    </subcellularLocation>
</comment>
<evidence type="ECO:0000256" key="1">
    <source>
        <dbReference type="ARBA" id="ARBA00004651"/>
    </source>
</evidence>
<feature type="transmembrane region" description="Helical" evidence="7">
    <location>
        <begin position="77"/>
        <end position="97"/>
    </location>
</feature>
<dbReference type="InterPro" id="IPR002656">
    <property type="entry name" value="Acyl_transf_3_dom"/>
</dbReference>
<gene>
    <name evidence="9" type="ORF">AMLFYP55_01909</name>
</gene>
<organism evidence="9">
    <name type="scientific">Akkermansia muciniphila</name>
    <dbReference type="NCBI Taxonomy" id="239935"/>
    <lineage>
        <taxon>Bacteria</taxon>
        <taxon>Pseudomonadati</taxon>
        <taxon>Verrucomicrobiota</taxon>
        <taxon>Verrucomicrobiia</taxon>
        <taxon>Verrucomicrobiales</taxon>
        <taxon>Akkermansiaceae</taxon>
        <taxon>Akkermansia</taxon>
    </lineage>
</organism>
<keyword evidence="5 7" id="KW-1133">Transmembrane helix</keyword>
<evidence type="ECO:0000256" key="3">
    <source>
        <dbReference type="ARBA" id="ARBA00022475"/>
    </source>
</evidence>
<evidence type="ECO:0000256" key="2">
    <source>
        <dbReference type="ARBA" id="ARBA00007400"/>
    </source>
</evidence>
<dbReference type="Pfam" id="PF01757">
    <property type="entry name" value="Acyl_transf_3"/>
    <property type="match status" value="1"/>
</dbReference>
<feature type="transmembrane region" description="Helical" evidence="7">
    <location>
        <begin position="16"/>
        <end position="35"/>
    </location>
</feature>
<proteinExistence type="inferred from homology"/>
<dbReference type="PANTHER" id="PTHR40074">
    <property type="entry name" value="O-ACETYLTRANSFERASE WECH"/>
    <property type="match status" value="1"/>
</dbReference>
<accession>A0A6N2S563</accession>
<dbReference type="AlphaFoldDB" id="A0A6N2S563"/>
<evidence type="ECO:0000256" key="5">
    <source>
        <dbReference type="ARBA" id="ARBA00022989"/>
    </source>
</evidence>
<reference evidence="9" key="1">
    <citation type="submission" date="2019-11" db="EMBL/GenBank/DDBJ databases">
        <authorList>
            <person name="Feng L."/>
        </authorList>
    </citation>
    <scope>NUCLEOTIDE SEQUENCE</scope>
    <source>
        <strain evidence="9">AMuciniphilaLFYP55</strain>
    </source>
</reference>
<dbReference type="GO" id="GO:0005886">
    <property type="term" value="C:plasma membrane"/>
    <property type="evidence" value="ECO:0007669"/>
    <property type="project" value="UniProtKB-SubCell"/>
</dbReference>
<evidence type="ECO:0000256" key="4">
    <source>
        <dbReference type="ARBA" id="ARBA00022692"/>
    </source>
</evidence>
<evidence type="ECO:0000256" key="7">
    <source>
        <dbReference type="SAM" id="Phobius"/>
    </source>
</evidence>
<evidence type="ECO:0000259" key="8">
    <source>
        <dbReference type="Pfam" id="PF01757"/>
    </source>
</evidence>
<dbReference type="EMBL" id="CACRSS010000002">
    <property type="protein sequence ID" value="VYS86630.1"/>
    <property type="molecule type" value="Genomic_DNA"/>
</dbReference>
<keyword evidence="6 7" id="KW-0472">Membrane</keyword>
<sequence length="341" mass="38006">MPQKNSLPMEIPKKRVAWIDVSRVLAALLIMYVHLSSPLLKTTGIHLFYNGRVPFFLVLAGYFLARNITWNKALDRALWLFIPYMIWNVLYLFLLSLPAGSSFQLADLAGIRDVFLPGMDLFSFGSESPDVPPIGPSWFLRDIIILTLLTPLLARIKILLLPALLLFFSFCNMAPDPLVTLSVGSCAFYLLGVVLSSRRIDDIHLVLNKKFGVVFCVSILVSSAMVLLHSAGILSLWTETVAGMLLGVMLIMYAGIWMEKRLPGVAARIALLAPACFLTFMLHLPIYECLPSSMKFGAFSLFTPLLAFTAIVLFYFALKRFTPFLLPYLAHVKRPSGKPSA</sequence>
<feature type="domain" description="Acyltransferase 3" evidence="8">
    <location>
        <begin position="17"/>
        <end position="315"/>
    </location>
</feature>
<dbReference type="PANTHER" id="PTHR40074:SF2">
    <property type="entry name" value="O-ACETYLTRANSFERASE WECH"/>
    <property type="match status" value="1"/>
</dbReference>
<keyword evidence="9" id="KW-0012">Acyltransferase</keyword>
<feature type="transmembrane region" description="Helical" evidence="7">
    <location>
        <begin position="181"/>
        <end position="200"/>
    </location>
</feature>
<evidence type="ECO:0000256" key="6">
    <source>
        <dbReference type="ARBA" id="ARBA00023136"/>
    </source>
</evidence>
<feature type="transmembrane region" description="Helical" evidence="7">
    <location>
        <begin position="240"/>
        <end position="258"/>
    </location>
</feature>
<keyword evidence="3" id="KW-1003">Cell membrane</keyword>
<dbReference type="GO" id="GO:0016413">
    <property type="term" value="F:O-acetyltransferase activity"/>
    <property type="evidence" value="ECO:0007669"/>
    <property type="project" value="TreeGrafter"/>
</dbReference>
<comment type="similarity">
    <text evidence="2">Belongs to the acyltransferase 3 family.</text>
</comment>
<evidence type="ECO:0000313" key="9">
    <source>
        <dbReference type="EMBL" id="VYS86630.1"/>
    </source>
</evidence>
<dbReference type="GO" id="GO:0009246">
    <property type="term" value="P:enterobacterial common antigen biosynthetic process"/>
    <property type="evidence" value="ECO:0007669"/>
    <property type="project" value="TreeGrafter"/>
</dbReference>
<name>A0A6N2S563_9BACT</name>
<keyword evidence="9" id="KW-0808">Transferase</keyword>
<keyword evidence="4 7" id="KW-0812">Transmembrane</keyword>
<feature type="transmembrane region" description="Helical" evidence="7">
    <location>
        <begin position="296"/>
        <end position="318"/>
    </location>
</feature>
<feature type="transmembrane region" description="Helical" evidence="7">
    <location>
        <begin position="47"/>
        <end position="65"/>
    </location>
</feature>
<protein>
    <submittedName>
        <fullName evidence="9">Acyltransferase family protein</fullName>
    </submittedName>
</protein>
<feature type="transmembrane region" description="Helical" evidence="7">
    <location>
        <begin position="265"/>
        <end position="284"/>
    </location>
</feature>
<feature type="transmembrane region" description="Helical" evidence="7">
    <location>
        <begin position="212"/>
        <end position="234"/>
    </location>
</feature>